<name>A0A427ANX3_ENSVE</name>
<dbReference type="EMBL" id="AMZH03001804">
    <property type="protein sequence ID" value="RRT77915.1"/>
    <property type="molecule type" value="Genomic_DNA"/>
</dbReference>
<sequence>MCGLCQHNVRPSPSPIFCSLPWKFTFVHPLLGHTWTKHSSWTVRRLVTHEVPLTSLELVHHCLDPGPISPISTISAMHHLFLTTPMATLWHILQEYSSLRPLAPRLLAYPFHIEEKVLMLHGAEFRSHLGMATNTSASVYKPCMSIESFELAIPLTFVSFAQLFRSLRNTSHFARSHLSPSAPLCLEHRQVWLPTSSYSSN</sequence>
<evidence type="ECO:0000313" key="1">
    <source>
        <dbReference type="EMBL" id="RRT77915.1"/>
    </source>
</evidence>
<organism evidence="1 2">
    <name type="scientific">Ensete ventricosum</name>
    <name type="common">Abyssinian banana</name>
    <name type="synonym">Musa ensete</name>
    <dbReference type="NCBI Taxonomy" id="4639"/>
    <lineage>
        <taxon>Eukaryota</taxon>
        <taxon>Viridiplantae</taxon>
        <taxon>Streptophyta</taxon>
        <taxon>Embryophyta</taxon>
        <taxon>Tracheophyta</taxon>
        <taxon>Spermatophyta</taxon>
        <taxon>Magnoliopsida</taxon>
        <taxon>Liliopsida</taxon>
        <taxon>Zingiberales</taxon>
        <taxon>Musaceae</taxon>
        <taxon>Ensete</taxon>
    </lineage>
</organism>
<proteinExistence type="predicted"/>
<dbReference type="Proteomes" id="UP000287651">
    <property type="component" value="Unassembled WGS sequence"/>
</dbReference>
<comment type="caution">
    <text evidence="1">The sequence shown here is derived from an EMBL/GenBank/DDBJ whole genome shotgun (WGS) entry which is preliminary data.</text>
</comment>
<accession>A0A427ANX3</accession>
<reference evidence="1 2" key="1">
    <citation type="journal article" date="2014" name="Agronomy (Basel)">
        <title>A Draft Genome Sequence for Ensete ventricosum, the Drought-Tolerant Tree Against Hunger.</title>
        <authorList>
            <person name="Harrison J."/>
            <person name="Moore K.A."/>
            <person name="Paszkiewicz K."/>
            <person name="Jones T."/>
            <person name="Grant M."/>
            <person name="Ambacheew D."/>
            <person name="Muzemil S."/>
            <person name="Studholme D.J."/>
        </authorList>
    </citation>
    <scope>NUCLEOTIDE SEQUENCE [LARGE SCALE GENOMIC DNA]</scope>
</reference>
<gene>
    <name evidence="1" type="ORF">B296_00000452</name>
</gene>
<protein>
    <submittedName>
        <fullName evidence="1">Uncharacterized protein</fullName>
    </submittedName>
</protein>
<evidence type="ECO:0000313" key="2">
    <source>
        <dbReference type="Proteomes" id="UP000287651"/>
    </source>
</evidence>
<dbReference type="AlphaFoldDB" id="A0A427ANX3"/>